<evidence type="ECO:0000313" key="7">
    <source>
        <dbReference type="EMBL" id="KAG0701794.1"/>
    </source>
</evidence>
<keyword evidence="4" id="KW-0175">Coiled coil</keyword>
<accession>A0A8J4XKM2</accession>
<keyword evidence="8" id="KW-1185">Reference proteome</keyword>
<dbReference type="SMART" id="SM00248">
    <property type="entry name" value="ANK"/>
    <property type="match status" value="4"/>
</dbReference>
<dbReference type="PROSITE" id="PS50088">
    <property type="entry name" value="ANK_REPEAT"/>
    <property type="match status" value="4"/>
</dbReference>
<organism evidence="7 8">
    <name type="scientific">Chionoecetes opilio</name>
    <name type="common">Atlantic snow crab</name>
    <name type="synonym">Cancer opilio</name>
    <dbReference type="NCBI Taxonomy" id="41210"/>
    <lineage>
        <taxon>Eukaryota</taxon>
        <taxon>Metazoa</taxon>
        <taxon>Ecdysozoa</taxon>
        <taxon>Arthropoda</taxon>
        <taxon>Crustacea</taxon>
        <taxon>Multicrustacea</taxon>
        <taxon>Malacostraca</taxon>
        <taxon>Eumalacostraca</taxon>
        <taxon>Eucarida</taxon>
        <taxon>Decapoda</taxon>
        <taxon>Pleocyemata</taxon>
        <taxon>Brachyura</taxon>
        <taxon>Eubrachyura</taxon>
        <taxon>Majoidea</taxon>
        <taxon>Majidae</taxon>
        <taxon>Chionoecetes</taxon>
    </lineage>
</organism>
<dbReference type="PANTHER" id="PTHR24171">
    <property type="entry name" value="ANKYRIN REPEAT DOMAIN-CONTAINING PROTEIN 39-RELATED"/>
    <property type="match status" value="1"/>
</dbReference>
<feature type="repeat" description="ANK" evidence="3">
    <location>
        <begin position="134"/>
        <end position="166"/>
    </location>
</feature>
<dbReference type="InterPro" id="IPR038765">
    <property type="entry name" value="Papain-like_cys_pep_sf"/>
</dbReference>
<keyword evidence="2 3" id="KW-0040">ANK repeat</keyword>
<dbReference type="GO" id="GO:0085020">
    <property type="term" value="P:protein K6-linked ubiquitination"/>
    <property type="evidence" value="ECO:0007669"/>
    <property type="project" value="TreeGrafter"/>
</dbReference>
<evidence type="ECO:0000256" key="4">
    <source>
        <dbReference type="SAM" id="Coils"/>
    </source>
</evidence>
<gene>
    <name evidence="7" type="primary">ANK2_2</name>
    <name evidence="7" type="ORF">GWK47_002885</name>
</gene>
<keyword evidence="1" id="KW-0677">Repeat</keyword>
<feature type="domain" description="USP" evidence="6">
    <location>
        <begin position="435"/>
        <end position="723"/>
    </location>
</feature>
<sequence length="726" mass="81007">MQVVSCAARGDGAGVTEAVEAGASVDWIDREGWAALHHAAASNKTEIVNLLLAYSADLNVRSMAHGEEGATPLHLAACIGNTAVMRLLLESGADAETLDRRGKTAVHWAALQGKLESLKVLQDYNCNLRAQVNGRGTALHYAAAFGDMEVVEWLAERGVDVTGKDKNGRLAKDVAKRNGHRHIHHFLKEETKRQPSLSRKKSSSNARKPDLADHTSAPLPIPLPRTIFEKNVTSWEEAPIREATRGSPANSNSAIASKKKGWIIRSMSVGNKAGLKLQMGEMKKEMRDMENTLRAKDVQIARLQGDIFTTELEKVQIENQLKEMRTVSGRGTGSPGQQRDPYTKEPSDNVCSSRETPPQERTALLLKLQDVKARLKKEERDRGDERYVSDLKIASLTSELEEATQKLKKYGVRQKKLLSKNKSFEVDLTTARVPSGLPDLGDTGAMNSTVQCLYGVAALRNYLTTDAYRRDVASRGEVTEALAGVFKALKAGVQPEILAKRQHLQQVVESLEEVPRDDHRHDAFKVLTLLLTWLHRDLCQADGTSVVSQLFFGSHEHNVTCRWTGADVSRVTEDFLVIYLDVTADKEISLQSLLAHHYQPVSNEYECPHCLRSHLCRKQISVTHLPPILIIHLARKDKRVNVTFPSSRFMVHEVIKCDSPSFELFGAVTLQTKGLANSRQHTAFCRNLPDSTWYFYENERVHDVNTRRVLDQPNTNILFFSAEVNK</sequence>
<dbReference type="Pfam" id="PF00023">
    <property type="entry name" value="Ank"/>
    <property type="match status" value="1"/>
</dbReference>
<comment type="caution">
    <text evidence="7">The sequence shown here is derived from an EMBL/GenBank/DDBJ whole genome shotgun (WGS) entry which is preliminary data.</text>
</comment>
<dbReference type="GO" id="GO:0016579">
    <property type="term" value="P:protein deubiquitination"/>
    <property type="evidence" value="ECO:0007669"/>
    <property type="project" value="InterPro"/>
</dbReference>
<evidence type="ECO:0000256" key="3">
    <source>
        <dbReference type="PROSITE-ProRule" id="PRU00023"/>
    </source>
</evidence>
<dbReference type="InterPro" id="IPR028889">
    <property type="entry name" value="USP"/>
</dbReference>
<dbReference type="GO" id="GO:0004843">
    <property type="term" value="F:cysteine-type deubiquitinase activity"/>
    <property type="evidence" value="ECO:0007669"/>
    <property type="project" value="InterPro"/>
</dbReference>
<dbReference type="Pfam" id="PF12796">
    <property type="entry name" value="Ank_2"/>
    <property type="match status" value="1"/>
</dbReference>
<dbReference type="GO" id="GO:0070531">
    <property type="term" value="C:BRCA1-A complex"/>
    <property type="evidence" value="ECO:0007669"/>
    <property type="project" value="TreeGrafter"/>
</dbReference>
<dbReference type="InterPro" id="IPR002110">
    <property type="entry name" value="Ankyrin_rpt"/>
</dbReference>
<dbReference type="Proteomes" id="UP000770661">
    <property type="component" value="Unassembled WGS sequence"/>
</dbReference>
<feature type="coiled-coil region" evidence="4">
    <location>
        <begin position="272"/>
        <end position="306"/>
    </location>
</feature>
<dbReference type="InterPro" id="IPR001394">
    <property type="entry name" value="Peptidase_C19_UCH"/>
</dbReference>
<dbReference type="PROSITE" id="PS50297">
    <property type="entry name" value="ANK_REP_REGION"/>
    <property type="match status" value="3"/>
</dbReference>
<evidence type="ECO:0000256" key="2">
    <source>
        <dbReference type="ARBA" id="ARBA00023043"/>
    </source>
</evidence>
<feature type="coiled-coil region" evidence="4">
    <location>
        <begin position="361"/>
        <end position="413"/>
    </location>
</feature>
<name>A0A8J4XKM2_CHIOP</name>
<dbReference type="AlphaFoldDB" id="A0A8J4XKM2"/>
<dbReference type="CDD" id="cd02257">
    <property type="entry name" value="Peptidase_C19"/>
    <property type="match status" value="1"/>
</dbReference>
<evidence type="ECO:0000256" key="5">
    <source>
        <dbReference type="SAM" id="MobiDB-lite"/>
    </source>
</evidence>
<dbReference type="Pfam" id="PF00443">
    <property type="entry name" value="UCH"/>
    <property type="match status" value="1"/>
</dbReference>
<dbReference type="PROSITE" id="PS50235">
    <property type="entry name" value="USP_3"/>
    <property type="match status" value="1"/>
</dbReference>
<dbReference type="InterPro" id="IPR036770">
    <property type="entry name" value="Ankyrin_rpt-contain_sf"/>
</dbReference>
<reference evidence="7" key="1">
    <citation type="submission" date="2020-07" db="EMBL/GenBank/DDBJ databases">
        <title>The High-quality genome of the commercially important snow crab, Chionoecetes opilio.</title>
        <authorList>
            <person name="Jeong J.-H."/>
            <person name="Ryu S."/>
        </authorList>
    </citation>
    <scope>NUCLEOTIDE SEQUENCE</scope>
    <source>
        <strain evidence="7">MADBK_172401_WGS</strain>
        <tissue evidence="7">Digestive gland</tissue>
    </source>
</reference>
<feature type="repeat" description="ANK" evidence="3">
    <location>
        <begin position="68"/>
        <end position="100"/>
    </location>
</feature>
<dbReference type="SUPFAM" id="SSF48403">
    <property type="entry name" value="Ankyrin repeat"/>
    <property type="match status" value="1"/>
</dbReference>
<dbReference type="GO" id="GO:0031436">
    <property type="term" value="C:BRCA1-BARD1 complex"/>
    <property type="evidence" value="ECO:0007669"/>
    <property type="project" value="TreeGrafter"/>
</dbReference>
<evidence type="ECO:0000313" key="8">
    <source>
        <dbReference type="Proteomes" id="UP000770661"/>
    </source>
</evidence>
<dbReference type="Gene3D" id="1.25.40.20">
    <property type="entry name" value="Ankyrin repeat-containing domain"/>
    <property type="match status" value="2"/>
</dbReference>
<dbReference type="PANTHER" id="PTHR24171:SF9">
    <property type="entry name" value="ANKYRIN REPEAT DOMAIN-CONTAINING PROTEIN 39"/>
    <property type="match status" value="1"/>
</dbReference>
<feature type="region of interest" description="Disordered" evidence="5">
    <location>
        <begin position="323"/>
        <end position="360"/>
    </location>
</feature>
<evidence type="ECO:0000259" key="6">
    <source>
        <dbReference type="PROSITE" id="PS50235"/>
    </source>
</evidence>
<dbReference type="SUPFAM" id="SSF54001">
    <property type="entry name" value="Cysteine proteinases"/>
    <property type="match status" value="1"/>
</dbReference>
<feature type="region of interest" description="Disordered" evidence="5">
    <location>
        <begin position="170"/>
        <end position="223"/>
    </location>
</feature>
<dbReference type="Gene3D" id="3.90.70.10">
    <property type="entry name" value="Cysteine proteinases"/>
    <property type="match status" value="1"/>
</dbReference>
<dbReference type="OrthoDB" id="539213at2759"/>
<dbReference type="GO" id="GO:0004842">
    <property type="term" value="F:ubiquitin-protein transferase activity"/>
    <property type="evidence" value="ECO:0007669"/>
    <property type="project" value="TreeGrafter"/>
</dbReference>
<feature type="repeat" description="ANK" evidence="3">
    <location>
        <begin position="101"/>
        <end position="133"/>
    </location>
</feature>
<feature type="repeat" description="ANK" evidence="3">
    <location>
        <begin position="31"/>
        <end position="63"/>
    </location>
</feature>
<dbReference type="EMBL" id="JACEEZ010025349">
    <property type="protein sequence ID" value="KAG0701794.1"/>
    <property type="molecule type" value="Genomic_DNA"/>
</dbReference>
<evidence type="ECO:0000256" key="1">
    <source>
        <dbReference type="ARBA" id="ARBA00022737"/>
    </source>
</evidence>
<protein>
    <submittedName>
        <fullName evidence="7">Ankyrin-2</fullName>
    </submittedName>
</protein>
<proteinExistence type="predicted"/>